<accession>A0AA38TCF1</accession>
<reference evidence="2" key="1">
    <citation type="submission" date="2023-03" db="EMBL/GenBank/DDBJ databases">
        <title>Chromosome-scale reference genome and RAD-based genetic map of yellow starthistle (Centaurea solstitialis) reveal putative structural variation and QTLs associated with invader traits.</title>
        <authorList>
            <person name="Reatini B."/>
            <person name="Cang F.A."/>
            <person name="Jiang Q."/>
            <person name="Mckibben M.T.W."/>
            <person name="Barker M.S."/>
            <person name="Rieseberg L.H."/>
            <person name="Dlugosch K.M."/>
        </authorList>
    </citation>
    <scope>NUCLEOTIDE SEQUENCE</scope>
    <source>
        <strain evidence="2">CAN-66</strain>
        <tissue evidence="2">Leaf</tissue>
    </source>
</reference>
<comment type="caution">
    <text evidence="2">The sequence shown here is derived from an EMBL/GenBank/DDBJ whole genome shotgun (WGS) entry which is preliminary data.</text>
</comment>
<keyword evidence="3" id="KW-1185">Reference proteome</keyword>
<protein>
    <submittedName>
        <fullName evidence="2">Uncharacterized protein</fullName>
    </submittedName>
</protein>
<dbReference type="EMBL" id="JARYMX010000004">
    <property type="protein sequence ID" value="KAJ9551401.1"/>
    <property type="molecule type" value="Genomic_DNA"/>
</dbReference>
<feature type="region of interest" description="Disordered" evidence="1">
    <location>
        <begin position="37"/>
        <end position="90"/>
    </location>
</feature>
<dbReference type="AlphaFoldDB" id="A0AA38TCF1"/>
<gene>
    <name evidence="2" type="ORF">OSB04_015446</name>
</gene>
<sequence length="90" mass="9608">MTQCSDQWLTTVSSLSWTRLVCISQGGTFPPHACSEGERCLPPPDQKGNRTHVLTGEKSGDRISPEPDLAGTGPEKVAGTESLIFVPPQS</sequence>
<name>A0AA38TCF1_9ASTR</name>
<proteinExistence type="predicted"/>
<organism evidence="2 3">
    <name type="scientific">Centaurea solstitialis</name>
    <name type="common">yellow star-thistle</name>
    <dbReference type="NCBI Taxonomy" id="347529"/>
    <lineage>
        <taxon>Eukaryota</taxon>
        <taxon>Viridiplantae</taxon>
        <taxon>Streptophyta</taxon>
        <taxon>Embryophyta</taxon>
        <taxon>Tracheophyta</taxon>
        <taxon>Spermatophyta</taxon>
        <taxon>Magnoliopsida</taxon>
        <taxon>eudicotyledons</taxon>
        <taxon>Gunneridae</taxon>
        <taxon>Pentapetalae</taxon>
        <taxon>asterids</taxon>
        <taxon>campanulids</taxon>
        <taxon>Asterales</taxon>
        <taxon>Asteraceae</taxon>
        <taxon>Carduoideae</taxon>
        <taxon>Cardueae</taxon>
        <taxon>Centaureinae</taxon>
        <taxon>Centaurea</taxon>
    </lineage>
</organism>
<evidence type="ECO:0000313" key="2">
    <source>
        <dbReference type="EMBL" id="KAJ9551401.1"/>
    </source>
</evidence>
<evidence type="ECO:0000256" key="1">
    <source>
        <dbReference type="SAM" id="MobiDB-lite"/>
    </source>
</evidence>
<evidence type="ECO:0000313" key="3">
    <source>
        <dbReference type="Proteomes" id="UP001172457"/>
    </source>
</evidence>
<dbReference type="Proteomes" id="UP001172457">
    <property type="component" value="Chromosome 4"/>
</dbReference>